<feature type="signal peptide" evidence="2">
    <location>
        <begin position="1"/>
        <end position="18"/>
    </location>
</feature>
<keyword evidence="1" id="KW-0472">Membrane</keyword>
<protein>
    <submittedName>
        <fullName evidence="4 6">LRRN4 C-terminal-like protein</fullName>
    </submittedName>
</protein>
<evidence type="ECO:0000313" key="4">
    <source>
        <dbReference type="Ensembl" id="ENSXETP00000068173"/>
    </source>
</evidence>
<evidence type="ECO:0000259" key="3">
    <source>
        <dbReference type="PROSITE" id="PS50853"/>
    </source>
</evidence>
<dbReference type="GeneID" id="100494823"/>
<accession>A0A6I8QHZ1</accession>
<dbReference type="KEGG" id="xtr:100494823"/>
<evidence type="ECO:0000313" key="5">
    <source>
        <dbReference type="Proteomes" id="UP000008143"/>
    </source>
</evidence>
<dbReference type="PROSITE" id="PS50853">
    <property type="entry name" value="FN3"/>
    <property type="match status" value="1"/>
</dbReference>
<dbReference type="InterPro" id="IPR003961">
    <property type="entry name" value="FN3_dom"/>
</dbReference>
<keyword evidence="5" id="KW-1185">Reference proteome</keyword>
<reference evidence="4" key="1">
    <citation type="journal article" date="2010" name="Science">
        <title>The genome of the Western clawed frog Xenopus tropicalis.</title>
        <authorList>
            <person name="Hellsten U."/>
            <person name="Harland R.M."/>
            <person name="Gilchrist M.J."/>
            <person name="Hendrix D."/>
            <person name="Jurka J."/>
            <person name="Kapitonov V."/>
            <person name="Ovcharenko I."/>
            <person name="Putnam N.H."/>
            <person name="Shu S."/>
            <person name="Taher L."/>
            <person name="Blitz I.L."/>
            <person name="Blumberg B."/>
            <person name="Dichmann D.S."/>
            <person name="Dubchak I."/>
            <person name="Amaya E."/>
            <person name="Detter J.C."/>
            <person name="Fletcher R."/>
            <person name="Gerhard D.S."/>
            <person name="Goodstein D."/>
            <person name="Graves T."/>
            <person name="Grigoriev I.V."/>
            <person name="Grimwood J."/>
            <person name="Kawashima T."/>
            <person name="Lindquist E."/>
            <person name="Lucas S.M."/>
            <person name="Mead P.E."/>
            <person name="Mitros T."/>
            <person name="Ogino H."/>
            <person name="Ohta Y."/>
            <person name="Poliakov A.V."/>
            <person name="Pollet N."/>
            <person name="Robert J."/>
            <person name="Salamov A."/>
            <person name="Sater A.K."/>
            <person name="Schmutz J."/>
            <person name="Terry A."/>
            <person name="Vize P.D."/>
            <person name="Warren W.C."/>
            <person name="Wells D."/>
            <person name="Wills A."/>
            <person name="Wilson R.K."/>
            <person name="Zimmerman L.B."/>
            <person name="Zorn A.M."/>
            <person name="Grainger R."/>
            <person name="Grammer T."/>
            <person name="Khokha M.K."/>
            <person name="Richardson P.M."/>
            <person name="Rokhsar D.S."/>
        </authorList>
    </citation>
    <scope>NUCLEOTIDE SEQUENCE [LARGE SCALE GENOMIC DNA]</scope>
    <source>
        <strain evidence="4">Nigerian</strain>
    </source>
</reference>
<dbReference type="OMA" id="HIQFING"/>
<name>A0A6I8QHZ1_XENTR</name>
<reference evidence="6" key="3">
    <citation type="submission" date="2025-04" db="UniProtKB">
        <authorList>
            <consortium name="RefSeq"/>
        </authorList>
    </citation>
    <scope>IDENTIFICATION</scope>
    <source>
        <strain evidence="6">Nigerian</strain>
        <tissue evidence="6">Liver and blood</tissue>
    </source>
</reference>
<dbReference type="GeneTree" id="ENSGT00940000162696"/>
<feature type="chain" id="PRO_5044633921" evidence="2">
    <location>
        <begin position="19"/>
        <end position="310"/>
    </location>
</feature>
<dbReference type="SUPFAM" id="SSF49265">
    <property type="entry name" value="Fibronectin type III"/>
    <property type="match status" value="1"/>
</dbReference>
<keyword evidence="1" id="KW-0812">Transmembrane</keyword>
<dbReference type="Ensembl" id="ENSXETT00000089565">
    <property type="protein sequence ID" value="ENSXETP00000068173"/>
    <property type="gene ID" value="ENSXETG00000034420"/>
</dbReference>
<dbReference type="OrthoDB" id="8824963at2759"/>
<feature type="domain" description="Fibronectin type-III" evidence="3">
    <location>
        <begin position="141"/>
        <end position="229"/>
    </location>
</feature>
<dbReference type="CDD" id="cd00063">
    <property type="entry name" value="FN3"/>
    <property type="match status" value="1"/>
</dbReference>
<organism evidence="4">
    <name type="scientific">Xenopus tropicalis</name>
    <name type="common">Western clawed frog</name>
    <name type="synonym">Silurana tropicalis</name>
    <dbReference type="NCBI Taxonomy" id="8364"/>
    <lineage>
        <taxon>Eukaryota</taxon>
        <taxon>Metazoa</taxon>
        <taxon>Chordata</taxon>
        <taxon>Craniata</taxon>
        <taxon>Vertebrata</taxon>
        <taxon>Euteleostomi</taxon>
        <taxon>Amphibia</taxon>
        <taxon>Batrachia</taxon>
        <taxon>Anura</taxon>
        <taxon>Pipoidea</taxon>
        <taxon>Pipidae</taxon>
        <taxon>Xenopodinae</taxon>
        <taxon>Xenopus</taxon>
        <taxon>Silurana</taxon>
    </lineage>
</organism>
<reference evidence="4" key="2">
    <citation type="submission" date="2020-05" db="UniProtKB">
        <authorList>
            <consortium name="Ensembl"/>
        </authorList>
    </citation>
    <scope>IDENTIFICATION</scope>
</reference>
<keyword evidence="2" id="KW-0732">Signal</keyword>
<sequence>MPHYPILLLLLLPFRVSTSGTLEPPNHGDQKTELMDRGTGIISAPSVGNGQTAILLEPNNTWRERSANEHIQFINGGIGVEYYEDKDDNDSEVKEITPPSYASLEPCTYDRCKHLEIPCQETQRAAGYHCLCPGIDGPSVPPDPPRLVQSVSEESGANLRWCSPLSTVHGYRVLHGISGSPMQSGPVLNATYRFYSIEKLLPDTDYRVCVVAFNEAGESKVDFGEAKDEEENWEWGKPGPCRIIHTSRTKASMILLWAGVTIAVLAGIMGIALLGYWMRITGRRKRRKIERGVEMGISNLSFRAESVEQL</sequence>
<dbReference type="SMART" id="SM00060">
    <property type="entry name" value="FN3"/>
    <property type="match status" value="1"/>
</dbReference>
<dbReference type="AGR" id="Xenbase:XB-GENE-29082415"/>
<evidence type="ECO:0000313" key="7">
    <source>
        <dbReference type="Xenbase" id="XB-GENE-29082415"/>
    </source>
</evidence>
<dbReference type="Gene3D" id="2.60.40.10">
    <property type="entry name" value="Immunoglobulins"/>
    <property type="match status" value="1"/>
</dbReference>
<dbReference type="InterPro" id="IPR036116">
    <property type="entry name" value="FN3_sf"/>
</dbReference>
<gene>
    <name evidence="4 6 7" type="primary">LOC100494823</name>
</gene>
<evidence type="ECO:0000313" key="6">
    <source>
        <dbReference type="RefSeq" id="XP_017948724.2"/>
    </source>
</evidence>
<dbReference type="Pfam" id="PF00041">
    <property type="entry name" value="fn3"/>
    <property type="match status" value="1"/>
</dbReference>
<dbReference type="RefSeq" id="XP_017948724.2">
    <property type="nucleotide sequence ID" value="XM_018093235.2"/>
</dbReference>
<keyword evidence="1" id="KW-1133">Transmembrane helix</keyword>
<dbReference type="Xenbase" id="XB-GENE-29082415">
    <property type="gene designation" value="LOC100494823"/>
</dbReference>
<feature type="transmembrane region" description="Helical" evidence="1">
    <location>
        <begin position="254"/>
        <end position="278"/>
    </location>
</feature>
<proteinExistence type="predicted"/>
<dbReference type="AlphaFoldDB" id="A0A6I8QHZ1"/>
<evidence type="ECO:0000256" key="1">
    <source>
        <dbReference type="SAM" id="Phobius"/>
    </source>
</evidence>
<dbReference type="InterPro" id="IPR013783">
    <property type="entry name" value="Ig-like_fold"/>
</dbReference>
<dbReference type="Proteomes" id="UP000008143">
    <property type="component" value="Chromosome 4"/>
</dbReference>
<evidence type="ECO:0000256" key="2">
    <source>
        <dbReference type="SAM" id="SignalP"/>
    </source>
</evidence>
<dbReference type="Bgee" id="ENSXETG00000034420">
    <property type="expression patterns" value="Expressed in skeletal muscle tissue and 5 other cell types or tissues"/>
</dbReference>